<keyword evidence="3" id="KW-1185">Reference proteome</keyword>
<dbReference type="InterPro" id="IPR050410">
    <property type="entry name" value="CCR4/nocturin_mRNA_transcr"/>
</dbReference>
<protein>
    <submittedName>
        <fullName evidence="2">2',5'-phosphodiesterase 12</fullName>
    </submittedName>
</protein>
<dbReference type="OrthoDB" id="412787at2759"/>
<dbReference type="InterPro" id="IPR036691">
    <property type="entry name" value="Endo/exonu/phosph_ase_sf"/>
</dbReference>
<dbReference type="PANTHER" id="PTHR12121">
    <property type="entry name" value="CARBON CATABOLITE REPRESSOR PROTEIN 4"/>
    <property type="match status" value="1"/>
</dbReference>
<dbReference type="GO" id="GO:0000175">
    <property type="term" value="F:3'-5'-RNA exonuclease activity"/>
    <property type="evidence" value="ECO:0007669"/>
    <property type="project" value="TreeGrafter"/>
</dbReference>
<feature type="compositionally biased region" description="Low complexity" evidence="1">
    <location>
        <begin position="289"/>
        <end position="317"/>
    </location>
</feature>
<reference evidence="2 3" key="1">
    <citation type="journal article" date="2017" name="Mol. Biol. Evol.">
        <title>The 4-celled Tetrabaena socialis nuclear genome reveals the essential components for genetic control of cell number at the origin of multicellularity in the volvocine lineage.</title>
        <authorList>
            <person name="Featherston J."/>
            <person name="Arakaki Y."/>
            <person name="Hanschen E.R."/>
            <person name="Ferris P.J."/>
            <person name="Michod R.E."/>
            <person name="Olson B.J.S.C."/>
            <person name="Nozaki H."/>
            <person name="Durand P.M."/>
        </authorList>
    </citation>
    <scope>NUCLEOTIDE SEQUENCE [LARGE SCALE GENOMIC DNA]</scope>
    <source>
        <strain evidence="2 3">NIES-571</strain>
    </source>
</reference>
<comment type="caution">
    <text evidence="2">The sequence shown here is derived from an EMBL/GenBank/DDBJ whole genome shotgun (WGS) entry which is preliminary data.</text>
</comment>
<evidence type="ECO:0000256" key="1">
    <source>
        <dbReference type="SAM" id="MobiDB-lite"/>
    </source>
</evidence>
<dbReference type="PANTHER" id="PTHR12121:SF37">
    <property type="entry name" value="2',5'-PHOSPHODIESTERASE 12"/>
    <property type="match status" value="1"/>
</dbReference>
<sequence length="359" mass="35662">MPEKLRRDCQAARTARPVLDARYGGSGYSGHYTNKQGKVREGSATFWRTSRFTALAHADIRLRESFAPPLPPLHAQFAPLLEASPELALALQKVTTIAQATLLAPVDPGPGEGCLCVINTHLFFHPYAPHIRTMHTAAILEEAAAFIQRCCGTAQAQQGADGGEAPQPHPALAAVLRGGGRPTVVFAGDLNSDLNDGVPAAAPHVSPSPASASGSPPSTLDPAPHAAPAGGDGMGPAASASPSSAARSAFSAPSDACSVIIPSATATASSSASTADFCAASAAPTATAPAPAASAPVASGPVASGPCTSSASMGSSPLPAPLPPPLPPSLPAMEADAEAAPSPSAPPGSLSLSQKAVKS</sequence>
<feature type="compositionally biased region" description="Pro residues" evidence="1">
    <location>
        <begin position="318"/>
        <end position="330"/>
    </location>
</feature>
<evidence type="ECO:0000313" key="2">
    <source>
        <dbReference type="EMBL" id="PNH06494.1"/>
    </source>
</evidence>
<feature type="compositionally biased region" description="Low complexity" evidence="1">
    <location>
        <begin position="331"/>
        <end position="353"/>
    </location>
</feature>
<dbReference type="SUPFAM" id="SSF56219">
    <property type="entry name" value="DNase I-like"/>
    <property type="match status" value="1"/>
</dbReference>
<dbReference type="EMBL" id="PGGS01000233">
    <property type="protein sequence ID" value="PNH06494.1"/>
    <property type="molecule type" value="Genomic_DNA"/>
</dbReference>
<dbReference type="AlphaFoldDB" id="A0A2J8A1W4"/>
<feature type="region of interest" description="Disordered" evidence="1">
    <location>
        <begin position="289"/>
        <end position="359"/>
    </location>
</feature>
<accession>A0A2J8A1W4</accession>
<feature type="region of interest" description="Disordered" evidence="1">
    <location>
        <begin position="197"/>
        <end position="248"/>
    </location>
</feature>
<dbReference type="GO" id="GO:0000288">
    <property type="term" value="P:nuclear-transcribed mRNA catabolic process, deadenylation-dependent decay"/>
    <property type="evidence" value="ECO:0007669"/>
    <property type="project" value="TreeGrafter"/>
</dbReference>
<gene>
    <name evidence="2" type="ORF">TSOC_007138</name>
</gene>
<name>A0A2J8A1W4_9CHLO</name>
<dbReference type="GO" id="GO:0005739">
    <property type="term" value="C:mitochondrion"/>
    <property type="evidence" value="ECO:0007669"/>
    <property type="project" value="TreeGrafter"/>
</dbReference>
<dbReference type="Proteomes" id="UP000236333">
    <property type="component" value="Unassembled WGS sequence"/>
</dbReference>
<dbReference type="Gene3D" id="3.60.10.10">
    <property type="entry name" value="Endonuclease/exonuclease/phosphatase"/>
    <property type="match status" value="1"/>
</dbReference>
<evidence type="ECO:0000313" key="3">
    <source>
        <dbReference type="Proteomes" id="UP000236333"/>
    </source>
</evidence>
<organism evidence="2 3">
    <name type="scientific">Tetrabaena socialis</name>
    <dbReference type="NCBI Taxonomy" id="47790"/>
    <lineage>
        <taxon>Eukaryota</taxon>
        <taxon>Viridiplantae</taxon>
        <taxon>Chlorophyta</taxon>
        <taxon>core chlorophytes</taxon>
        <taxon>Chlorophyceae</taxon>
        <taxon>CS clade</taxon>
        <taxon>Chlamydomonadales</taxon>
        <taxon>Tetrabaenaceae</taxon>
        <taxon>Tetrabaena</taxon>
    </lineage>
</organism>
<proteinExistence type="predicted"/>